<keyword evidence="2" id="KW-1185">Reference proteome</keyword>
<dbReference type="EMBL" id="JAHKPD010000018">
    <property type="protein sequence ID" value="MBU2951518.1"/>
    <property type="molecule type" value="Genomic_DNA"/>
</dbReference>
<reference evidence="1" key="1">
    <citation type="submission" date="2021-05" db="EMBL/GenBank/DDBJ databases">
        <title>Draft genomes of bacteria isolated from model marine particles.</title>
        <authorList>
            <person name="Datta M.S."/>
            <person name="Schwartzman J.A."/>
            <person name="Enke T.N."/>
            <person name="Saavedra J."/>
            <person name="Cermak N."/>
            <person name="Cordero O.X."/>
        </authorList>
    </citation>
    <scope>NUCLEOTIDE SEQUENCE</scope>
    <source>
        <strain evidence="1">I2M19</strain>
    </source>
</reference>
<evidence type="ECO:0000313" key="2">
    <source>
        <dbReference type="Proteomes" id="UP001647509"/>
    </source>
</evidence>
<name>A0ACC5UBB8_9FLAO</name>
<sequence length="764" mass="84118">MSSSAEEKALTPEDFENLKTTKPPKHSVGFGGITAAMSQVSKYMNIADAFKLGRKMNQKGGFDCPGCAWPDPDDERSALGEFCENGIKAIAEEAQNKTIGANFFAKHSVDELANWTDFEIGKSGRLAEPMYLAEGETHYKPISWEEAFNKVGTHLNALDNPDEAVFYTSGRTTNEAAFLYQLFVREYGTSNLPDCSNMCHEASGSALSETLGIGKGSVTLDDLYKAELVLVVGQNPGTNHPRMLTALEKCKNNGGKIVAVNPLPEVGLVKFTNPQNPIKLLTGGTELADVFVPVTINGDVAFFKAMLLKLLAEEEAKGNVFDQEFINEFTHGYDAFITDLKTYNFDDCLKASGVSEAVFNQVFDLVLNKKKIIICWAMGLTQHENAVDNIREVVNLLLLKGSIGKEGAGTCPVRGHSNVQGDRTVGIWESAPQAFLDKIESKFGFKPSVKHGYSVIDAIKAMYEKKAKVFFGLGGNFISAVPDTVYSAKALSNCNLTVHVSTKLNRSHLVTGREALIFPCLGRTEKDYQKSGLQKQSVENSMGVVTSTAGVLEPCSTALLSEVAVVCGIAHATLKGRSKINWLAYKDDYNLVRDAIEDVVSGFENYNKRLKKPSGFYLPNGARVRKFNTKTGKANFSINKLPEWRLKDDELIMMTIRSHDQFNTTIYGLDDRYRGVFNGRRVVFMNREDMKLRGLVEQQLVNLKSEFKGVLRNANNFKVVGYDIPKNCCATYFPETNVLVPLASFAHTAKTPASKSIPITIEIV</sequence>
<comment type="caution">
    <text evidence="1">The sequence shown here is derived from an EMBL/GenBank/DDBJ whole genome shotgun (WGS) entry which is preliminary data.</text>
</comment>
<evidence type="ECO:0000313" key="1">
    <source>
        <dbReference type="EMBL" id="MBU2951518.1"/>
    </source>
</evidence>
<protein>
    <submittedName>
        <fullName evidence="1">FdhF/YdeP family oxidoreductase</fullName>
    </submittedName>
</protein>
<organism evidence="1 2">
    <name type="scientific">Pseudotamlana agarivorans</name>
    <dbReference type="NCBI Taxonomy" id="481183"/>
    <lineage>
        <taxon>Bacteria</taxon>
        <taxon>Pseudomonadati</taxon>
        <taxon>Bacteroidota</taxon>
        <taxon>Flavobacteriia</taxon>
        <taxon>Flavobacteriales</taxon>
        <taxon>Flavobacteriaceae</taxon>
        <taxon>Pseudotamlana</taxon>
    </lineage>
</organism>
<proteinExistence type="predicted"/>
<accession>A0ACC5UBB8</accession>
<gene>
    <name evidence="1" type="ORF">KO493_12500</name>
</gene>
<dbReference type="Proteomes" id="UP001647509">
    <property type="component" value="Unassembled WGS sequence"/>
</dbReference>